<dbReference type="Pfam" id="PF04230">
    <property type="entry name" value="PS_pyruv_trans"/>
    <property type="match status" value="1"/>
</dbReference>
<dbReference type="InterPro" id="IPR007345">
    <property type="entry name" value="Polysacch_pyruvyl_Trfase"/>
</dbReference>
<dbReference type="RefSeq" id="WP_022602642.1">
    <property type="nucleotide sequence ID" value="NZ_KI440833.1"/>
</dbReference>
<evidence type="ECO:0000259" key="1">
    <source>
        <dbReference type="Pfam" id="PF04230"/>
    </source>
</evidence>
<feature type="domain" description="Polysaccharide pyruvyl transferase" evidence="1">
    <location>
        <begin position="65"/>
        <end position="300"/>
    </location>
</feature>
<name>A0A495WK10_9BACT</name>
<evidence type="ECO:0000313" key="3">
    <source>
        <dbReference type="Proteomes" id="UP000269493"/>
    </source>
</evidence>
<dbReference type="OrthoDB" id="9799278at2"/>
<dbReference type="EMBL" id="RBXN01000001">
    <property type="protein sequence ID" value="RKT61444.1"/>
    <property type="molecule type" value="Genomic_DNA"/>
</dbReference>
<comment type="caution">
    <text evidence="2">The sequence shown here is derived from an EMBL/GenBank/DDBJ whole genome shotgun (WGS) entry which is preliminary data.</text>
</comment>
<keyword evidence="3" id="KW-1185">Reference proteome</keyword>
<protein>
    <submittedName>
        <fullName evidence="2">Polysaccharide pyruvyl transferase</fullName>
    </submittedName>
</protein>
<reference evidence="2 3" key="1">
    <citation type="submission" date="2018-10" db="EMBL/GenBank/DDBJ databases">
        <title>Genomic Encyclopedia of Archaeal and Bacterial Type Strains, Phase II (KMG-II): from individual species to whole genera.</title>
        <authorList>
            <person name="Goeker M."/>
        </authorList>
    </citation>
    <scope>NUCLEOTIDE SEQUENCE [LARGE SCALE GENOMIC DNA]</scope>
    <source>
        <strain evidence="2 3">NSB1</strain>
    </source>
</reference>
<dbReference type="AlphaFoldDB" id="A0A495WK10"/>
<gene>
    <name evidence="2" type="ORF">BC742_0490</name>
</gene>
<sequence length="369" mass="43157">MKRIGLVTWFGGSNYGTSLQAFALNYVILKLGAECFLMKKCLTWRNVARLILIRIKRNKLQNIQNGLHPQKERKIKQFKKLHFKSFPQRIGIIGRALFKRDVSTLDCVVAGSDQIWNPYYTEPYFLLQDINILKYSYASSIGVEEFPTNKIKLYQNTLSKYEKISSREETAINILEKLSGKKVFKVLDPTFLLSANEWNSFAEEKTLENFNTNSPYILCYFIAENSSYLKNLKRIQERAKIHRIVILPMKPSHFIIDGEIIEDAGLQDFIYLINHANLICTDSFHASAISINLNKNFVTFLRFKSNDKSSQNSRIENLLFHYCLHDRLYIDEKDLNKDFITPIDYKRTNLILQKDREDSFAYLRDIVNN</sequence>
<accession>A0A495WK10</accession>
<dbReference type="GeneID" id="92927639"/>
<dbReference type="GO" id="GO:0016740">
    <property type="term" value="F:transferase activity"/>
    <property type="evidence" value="ECO:0007669"/>
    <property type="project" value="UniProtKB-KW"/>
</dbReference>
<organism evidence="2 3">
    <name type="scientific">Coprobacter fastidiosus NSB1 = JCM 33896</name>
    <dbReference type="NCBI Taxonomy" id="1349822"/>
    <lineage>
        <taxon>Bacteria</taxon>
        <taxon>Pseudomonadati</taxon>
        <taxon>Bacteroidota</taxon>
        <taxon>Bacteroidia</taxon>
        <taxon>Bacteroidales</taxon>
        <taxon>Barnesiellaceae</taxon>
        <taxon>Coprobacter</taxon>
    </lineage>
</organism>
<dbReference type="Proteomes" id="UP000269493">
    <property type="component" value="Unassembled WGS sequence"/>
</dbReference>
<keyword evidence="2" id="KW-0808">Transferase</keyword>
<proteinExistence type="predicted"/>
<evidence type="ECO:0000313" key="2">
    <source>
        <dbReference type="EMBL" id="RKT61444.1"/>
    </source>
</evidence>